<keyword evidence="2" id="KW-0808">Transferase</keyword>
<dbReference type="PANTHER" id="PTHR45646">
    <property type="entry name" value="SERINE/THREONINE-PROTEIN KINASE DOA-RELATED"/>
    <property type="match status" value="1"/>
</dbReference>
<dbReference type="InterPro" id="IPR000719">
    <property type="entry name" value="Prot_kinase_dom"/>
</dbReference>
<evidence type="ECO:0000256" key="4">
    <source>
        <dbReference type="ARBA" id="ARBA00022777"/>
    </source>
</evidence>
<dbReference type="PROSITE" id="PS00108">
    <property type="entry name" value="PROTEIN_KINASE_ST"/>
    <property type="match status" value="1"/>
</dbReference>
<dbReference type="EMBL" id="PDUG01000006">
    <property type="protein sequence ID" value="PIC21954.1"/>
    <property type="molecule type" value="Genomic_DNA"/>
</dbReference>
<dbReference type="Pfam" id="PF00069">
    <property type="entry name" value="Pkinase"/>
    <property type="match status" value="1"/>
</dbReference>
<keyword evidence="1" id="KW-0723">Serine/threonine-protein kinase</keyword>
<evidence type="ECO:0000259" key="7">
    <source>
        <dbReference type="PROSITE" id="PS50011"/>
    </source>
</evidence>
<dbReference type="GO" id="GO:0005524">
    <property type="term" value="F:ATP binding"/>
    <property type="evidence" value="ECO:0007669"/>
    <property type="project" value="UniProtKB-KW"/>
</dbReference>
<keyword evidence="3" id="KW-0547">Nucleotide-binding</keyword>
<dbReference type="OrthoDB" id="5979581at2759"/>
<evidence type="ECO:0000256" key="5">
    <source>
        <dbReference type="ARBA" id="ARBA00022840"/>
    </source>
</evidence>
<dbReference type="Gene3D" id="3.30.200.20">
    <property type="entry name" value="Phosphorylase Kinase, domain 1"/>
    <property type="match status" value="1"/>
</dbReference>
<accession>A0A2G5T3H0</accession>
<dbReference type="InterPro" id="IPR011009">
    <property type="entry name" value="Kinase-like_dom_sf"/>
</dbReference>
<dbReference type="GO" id="GO:0004674">
    <property type="term" value="F:protein serine/threonine kinase activity"/>
    <property type="evidence" value="ECO:0007669"/>
    <property type="project" value="UniProtKB-KW"/>
</dbReference>
<comment type="similarity">
    <text evidence="6">Belongs to the protein kinase superfamily. CMGC Ser/Thr protein kinase family. Lammer subfamily.</text>
</comment>
<evidence type="ECO:0000256" key="3">
    <source>
        <dbReference type="ARBA" id="ARBA00022741"/>
    </source>
</evidence>
<organism evidence="8 9">
    <name type="scientific">Caenorhabditis nigoni</name>
    <dbReference type="NCBI Taxonomy" id="1611254"/>
    <lineage>
        <taxon>Eukaryota</taxon>
        <taxon>Metazoa</taxon>
        <taxon>Ecdysozoa</taxon>
        <taxon>Nematoda</taxon>
        <taxon>Chromadorea</taxon>
        <taxon>Rhabditida</taxon>
        <taxon>Rhabditina</taxon>
        <taxon>Rhabditomorpha</taxon>
        <taxon>Rhabditoidea</taxon>
        <taxon>Rhabditidae</taxon>
        <taxon>Peloderinae</taxon>
        <taxon>Caenorhabditis</taxon>
    </lineage>
</organism>
<name>A0A2G5T3H0_9PELO</name>
<dbReference type="PANTHER" id="PTHR45646:SF8">
    <property type="entry name" value="PROTEIN KINASE DOMAIN-CONTAINING PROTEIN"/>
    <property type="match status" value="1"/>
</dbReference>
<comment type="caution">
    <text evidence="8">The sequence shown here is derived from an EMBL/GenBank/DDBJ whole genome shotgun (WGS) entry which is preliminary data.</text>
</comment>
<dbReference type="Proteomes" id="UP000230233">
    <property type="component" value="Chromosome X"/>
</dbReference>
<evidence type="ECO:0000256" key="6">
    <source>
        <dbReference type="ARBA" id="ARBA00037966"/>
    </source>
</evidence>
<dbReference type="PROSITE" id="PS50011">
    <property type="entry name" value="PROTEIN_KINASE_DOM"/>
    <property type="match status" value="1"/>
</dbReference>
<dbReference type="InterPro" id="IPR051175">
    <property type="entry name" value="CLK_kinases"/>
</dbReference>
<proteinExistence type="inferred from homology"/>
<dbReference type="GO" id="GO:0043484">
    <property type="term" value="P:regulation of RNA splicing"/>
    <property type="evidence" value="ECO:0007669"/>
    <property type="project" value="TreeGrafter"/>
</dbReference>
<dbReference type="GO" id="GO:0005634">
    <property type="term" value="C:nucleus"/>
    <property type="evidence" value="ECO:0007669"/>
    <property type="project" value="TreeGrafter"/>
</dbReference>
<keyword evidence="5" id="KW-0067">ATP-binding</keyword>
<evidence type="ECO:0000256" key="2">
    <source>
        <dbReference type="ARBA" id="ARBA00022679"/>
    </source>
</evidence>
<reference evidence="9" key="1">
    <citation type="submission" date="2017-10" db="EMBL/GenBank/DDBJ databases">
        <title>Rapid genome shrinkage in a self-fertile nematode reveals novel sperm competition proteins.</title>
        <authorList>
            <person name="Yin D."/>
            <person name="Schwarz E.M."/>
            <person name="Thomas C.G."/>
            <person name="Felde R.L."/>
            <person name="Korf I.F."/>
            <person name="Cutter A.D."/>
            <person name="Schartner C.M."/>
            <person name="Ralston E.J."/>
            <person name="Meyer B.J."/>
            <person name="Haag E.S."/>
        </authorList>
    </citation>
    <scope>NUCLEOTIDE SEQUENCE [LARGE SCALE GENOMIC DNA]</scope>
    <source>
        <strain evidence="9">JU1422</strain>
    </source>
</reference>
<evidence type="ECO:0000313" key="8">
    <source>
        <dbReference type="EMBL" id="PIC21954.1"/>
    </source>
</evidence>
<sequence length="366" mass="42176">MQADDQQSPGYDYQPLGVDLEEHPASLELRNGEQYTVRGLFGQGGFSTVYRVRDRNGQQYAAKVIMQRDRRYPSHHEIETYQRIAQTPHINLVMLHTAGELTNPPPGFTNEVFITEACGPSIKDMMLRVQREIEDVQLPKFSIDAIKRIGRQIGEALLHLEKLKIYHLDIKAANVTFSSTVKHEVVPNFIQPIITMSDLRIKIIDYGNSLPHSIPGIPRRHKMVQPQNLRAPEVFLGIPHNEKSDVWSLGCLIGEMYLGRGVLFIARLGVTQAERQQSQFELMVARMDAIIPRDMIEMSRRGRRCTLDLNFLDNRQEVDSQDFLLNLMREESDYPLFQFLQFALIFNPAERPSFDEVLNHEFLTNF</sequence>
<gene>
    <name evidence="8" type="primary">Cnig_chr_X.g26609</name>
    <name evidence="8" type="ORF">B9Z55_026609</name>
</gene>
<dbReference type="AlphaFoldDB" id="A0A2G5T3H0"/>
<dbReference type="SMART" id="SM00220">
    <property type="entry name" value="S_TKc"/>
    <property type="match status" value="1"/>
</dbReference>
<dbReference type="InterPro" id="IPR008271">
    <property type="entry name" value="Ser/Thr_kinase_AS"/>
</dbReference>
<evidence type="ECO:0000313" key="9">
    <source>
        <dbReference type="Proteomes" id="UP000230233"/>
    </source>
</evidence>
<protein>
    <recommendedName>
        <fullName evidence="7">Protein kinase domain-containing protein</fullName>
    </recommendedName>
</protein>
<evidence type="ECO:0000256" key="1">
    <source>
        <dbReference type="ARBA" id="ARBA00022527"/>
    </source>
</evidence>
<keyword evidence="9" id="KW-1185">Reference proteome</keyword>
<feature type="domain" description="Protein kinase" evidence="7">
    <location>
        <begin position="35"/>
        <end position="363"/>
    </location>
</feature>
<dbReference type="Gene3D" id="1.10.510.10">
    <property type="entry name" value="Transferase(Phosphotransferase) domain 1"/>
    <property type="match status" value="1"/>
</dbReference>
<keyword evidence="4" id="KW-0418">Kinase</keyword>
<dbReference type="SUPFAM" id="SSF56112">
    <property type="entry name" value="Protein kinase-like (PK-like)"/>
    <property type="match status" value="1"/>
</dbReference>